<evidence type="ECO:0000313" key="8">
    <source>
        <dbReference type="Proteomes" id="UP000811246"/>
    </source>
</evidence>
<comment type="similarity">
    <text evidence="1">Belongs to the carotenoid oxygenase family.</text>
</comment>
<organism evidence="7 8">
    <name type="scientific">Carya illinoinensis</name>
    <name type="common">Pecan</name>
    <dbReference type="NCBI Taxonomy" id="32201"/>
    <lineage>
        <taxon>Eukaryota</taxon>
        <taxon>Viridiplantae</taxon>
        <taxon>Streptophyta</taxon>
        <taxon>Embryophyta</taxon>
        <taxon>Tracheophyta</taxon>
        <taxon>Spermatophyta</taxon>
        <taxon>Magnoliopsida</taxon>
        <taxon>eudicotyledons</taxon>
        <taxon>Gunneridae</taxon>
        <taxon>Pentapetalae</taxon>
        <taxon>rosids</taxon>
        <taxon>fabids</taxon>
        <taxon>Fagales</taxon>
        <taxon>Juglandaceae</taxon>
        <taxon>Carya</taxon>
    </lineage>
</organism>
<dbReference type="GO" id="GO:0009507">
    <property type="term" value="C:chloroplast"/>
    <property type="evidence" value="ECO:0007669"/>
    <property type="project" value="TreeGrafter"/>
</dbReference>
<evidence type="ECO:0000256" key="1">
    <source>
        <dbReference type="ARBA" id="ARBA00006787"/>
    </source>
</evidence>
<dbReference type="PANTHER" id="PTHR10543:SF24">
    <property type="entry name" value="CAROTENOID ISOMEROOXYGENASE"/>
    <property type="match status" value="1"/>
</dbReference>
<dbReference type="GO" id="GO:0010436">
    <property type="term" value="F:carotenoid dioxygenase activity"/>
    <property type="evidence" value="ECO:0007669"/>
    <property type="project" value="TreeGrafter"/>
</dbReference>
<gene>
    <name evidence="7" type="ORF">I3842_07G207100</name>
</gene>
<name>A0A922EME9_CARIL</name>
<dbReference type="EMBL" id="CM031831">
    <property type="protein sequence ID" value="KAG6706034.1"/>
    <property type="molecule type" value="Genomic_DNA"/>
</dbReference>
<dbReference type="GO" id="GO:0016121">
    <property type="term" value="P:carotene catabolic process"/>
    <property type="evidence" value="ECO:0007669"/>
    <property type="project" value="TreeGrafter"/>
</dbReference>
<comment type="caution">
    <text evidence="7">The sequence shown here is derived from an EMBL/GenBank/DDBJ whole genome shotgun (WGS) entry which is preliminary data.</text>
</comment>
<evidence type="ECO:0008006" key="9">
    <source>
        <dbReference type="Google" id="ProtNLM"/>
    </source>
</evidence>
<comment type="cofactor">
    <cofactor evidence="6">
        <name>Fe(2+)</name>
        <dbReference type="ChEBI" id="CHEBI:29033"/>
    </cofactor>
    <text evidence="6">Binds 1 Fe(2+) ion per subunit.</text>
</comment>
<dbReference type="Proteomes" id="UP000811246">
    <property type="component" value="Chromosome 7"/>
</dbReference>
<keyword evidence="5 6" id="KW-0408">Iron</keyword>
<feature type="binding site" evidence="6">
    <location>
        <position position="298"/>
    </location>
    <ligand>
        <name>Fe cation</name>
        <dbReference type="ChEBI" id="CHEBI:24875"/>
        <note>catalytic</note>
    </ligand>
</feature>
<accession>A0A922EME9</accession>
<sequence>MASMSFSPIRNFISTAIVAVSDNPGSINEGFPFRSSNVNVTRKCNVRDLTVTHVATQTTPLPTVAPSWEKESAGNRMNHVAWTSVRQERWEGELIVEGEIPLWLSGTYLRNGPGLWRIGNYDFRHLFDGYATLVKLHFENGRLIAGHRQIESEAYKAAKKNKKLCYREFSEVPKSDNFLAYVGELANLFSGASLTDNANTGVVKLGDGRVVCLTETQKGSIVIDPNTLDTLGKFEYSDTLGGLIHSAHPIVTDKEFLTLLPDLVNPGYLVVSMKPGTNERKVIGRVNCRHGPAPGWVHSFPVTEHYIVVPEMPLRYCAQNLLKAEPTPLYKFEWHPDSKAFVHVMCKASGKIVASVEVPLFVTFHFINAYEEVDEDGRVTAIMADCCEHNADTTILEKLKLQNLRSFDGKDVLPDARVGRFIIPLNGSPYGKLEAAVDPNEHGRGIDMCSINPKFLGLKYRYAYACGAQRPCNFPNALTKIDLVNKRAKNWYEEGAVPSEPFFVPRPGATEEDDGVVISMISQKNGGGYALLLDGSTFKEIARAKFPYGLPYGLHGCWVPKH</sequence>
<evidence type="ECO:0000313" key="7">
    <source>
        <dbReference type="EMBL" id="KAG6706034.1"/>
    </source>
</evidence>
<keyword evidence="2 6" id="KW-0479">Metal-binding</keyword>
<evidence type="ECO:0000256" key="2">
    <source>
        <dbReference type="ARBA" id="ARBA00022723"/>
    </source>
</evidence>
<evidence type="ECO:0000256" key="3">
    <source>
        <dbReference type="ARBA" id="ARBA00022964"/>
    </source>
</evidence>
<evidence type="ECO:0000256" key="5">
    <source>
        <dbReference type="ARBA" id="ARBA00023004"/>
    </source>
</evidence>
<keyword evidence="3" id="KW-0223">Dioxygenase</keyword>
<evidence type="ECO:0000256" key="4">
    <source>
        <dbReference type="ARBA" id="ARBA00023002"/>
    </source>
</evidence>
<dbReference type="InterPro" id="IPR004294">
    <property type="entry name" value="Carotenoid_Oase"/>
</dbReference>
<dbReference type="GO" id="GO:0046872">
    <property type="term" value="F:metal ion binding"/>
    <property type="evidence" value="ECO:0007669"/>
    <property type="project" value="UniProtKB-KW"/>
</dbReference>
<dbReference type="AlphaFoldDB" id="A0A922EME9"/>
<dbReference type="Pfam" id="PF03055">
    <property type="entry name" value="RPE65"/>
    <property type="match status" value="1"/>
</dbReference>
<feature type="binding site" evidence="6">
    <location>
        <position position="365"/>
    </location>
    <ligand>
        <name>Fe cation</name>
        <dbReference type="ChEBI" id="CHEBI:24875"/>
        <note>catalytic</note>
    </ligand>
</feature>
<feature type="binding site" evidence="6">
    <location>
        <position position="555"/>
    </location>
    <ligand>
        <name>Fe cation</name>
        <dbReference type="ChEBI" id="CHEBI:24875"/>
        <note>catalytic</note>
    </ligand>
</feature>
<reference evidence="7" key="1">
    <citation type="submission" date="2021-01" db="EMBL/GenBank/DDBJ databases">
        <authorList>
            <person name="Lovell J.T."/>
            <person name="Bentley N."/>
            <person name="Bhattarai G."/>
            <person name="Jenkins J.W."/>
            <person name="Sreedasyam A."/>
            <person name="Alarcon Y."/>
            <person name="Bock C."/>
            <person name="Boston L."/>
            <person name="Carlson J."/>
            <person name="Cervantes K."/>
            <person name="Clermont K."/>
            <person name="Krom N."/>
            <person name="Kubenka K."/>
            <person name="Mamidi S."/>
            <person name="Mattison C."/>
            <person name="Monteros M."/>
            <person name="Pisani C."/>
            <person name="Plott C."/>
            <person name="Rajasekar S."/>
            <person name="Rhein H.S."/>
            <person name="Rohla C."/>
            <person name="Song M."/>
            <person name="Hilaire R.S."/>
            <person name="Shu S."/>
            <person name="Wells L."/>
            <person name="Wang X."/>
            <person name="Webber J."/>
            <person name="Heerema R.J."/>
            <person name="Klein P."/>
            <person name="Conner P."/>
            <person name="Grauke L."/>
            <person name="Grimwood J."/>
            <person name="Schmutz J."/>
            <person name="Randall J.J."/>
        </authorList>
    </citation>
    <scope>NUCLEOTIDE SEQUENCE</scope>
    <source>
        <tissue evidence="7">Leaf</tissue>
    </source>
</reference>
<feature type="binding site" evidence="6">
    <location>
        <position position="248"/>
    </location>
    <ligand>
        <name>Fe cation</name>
        <dbReference type="ChEBI" id="CHEBI:24875"/>
        <note>catalytic</note>
    </ligand>
</feature>
<keyword evidence="4" id="KW-0560">Oxidoreductase</keyword>
<dbReference type="PANTHER" id="PTHR10543">
    <property type="entry name" value="BETA-CAROTENE DIOXYGENASE"/>
    <property type="match status" value="1"/>
</dbReference>
<proteinExistence type="inferred from homology"/>
<protein>
    <recommendedName>
        <fullName evidence="9">Carotenoid cleavage dioxygenase 8</fullName>
    </recommendedName>
</protein>
<evidence type="ECO:0000256" key="6">
    <source>
        <dbReference type="PIRSR" id="PIRSR604294-1"/>
    </source>
</evidence>